<keyword evidence="2" id="KW-1185">Reference proteome</keyword>
<evidence type="ECO:0000313" key="1">
    <source>
        <dbReference type="EMBL" id="MPC81267.1"/>
    </source>
</evidence>
<organism evidence="1 2">
    <name type="scientific">Portunus trituberculatus</name>
    <name type="common">Swimming crab</name>
    <name type="synonym">Neptunus trituberculatus</name>
    <dbReference type="NCBI Taxonomy" id="210409"/>
    <lineage>
        <taxon>Eukaryota</taxon>
        <taxon>Metazoa</taxon>
        <taxon>Ecdysozoa</taxon>
        <taxon>Arthropoda</taxon>
        <taxon>Crustacea</taxon>
        <taxon>Multicrustacea</taxon>
        <taxon>Malacostraca</taxon>
        <taxon>Eumalacostraca</taxon>
        <taxon>Eucarida</taxon>
        <taxon>Decapoda</taxon>
        <taxon>Pleocyemata</taxon>
        <taxon>Brachyura</taxon>
        <taxon>Eubrachyura</taxon>
        <taxon>Portunoidea</taxon>
        <taxon>Portunidae</taxon>
        <taxon>Portuninae</taxon>
        <taxon>Portunus</taxon>
    </lineage>
</organism>
<sequence>MKMCLSRGNSMTREESLERFSYLASPPNICRPVCGRGRAAGGTGLAAGCGRPL</sequence>
<name>A0A5B7II80_PORTR</name>
<evidence type="ECO:0000313" key="2">
    <source>
        <dbReference type="Proteomes" id="UP000324222"/>
    </source>
</evidence>
<gene>
    <name evidence="1" type="ORF">E2C01_075874</name>
</gene>
<dbReference type="EMBL" id="VSRR010056443">
    <property type="protein sequence ID" value="MPC81267.1"/>
    <property type="molecule type" value="Genomic_DNA"/>
</dbReference>
<comment type="caution">
    <text evidence="1">The sequence shown here is derived from an EMBL/GenBank/DDBJ whole genome shotgun (WGS) entry which is preliminary data.</text>
</comment>
<protein>
    <submittedName>
        <fullName evidence="1">Uncharacterized protein</fullName>
    </submittedName>
</protein>
<proteinExistence type="predicted"/>
<reference evidence="1 2" key="1">
    <citation type="submission" date="2019-05" db="EMBL/GenBank/DDBJ databases">
        <title>Another draft genome of Portunus trituberculatus and its Hox gene families provides insights of decapod evolution.</title>
        <authorList>
            <person name="Jeong J.-H."/>
            <person name="Song I."/>
            <person name="Kim S."/>
            <person name="Choi T."/>
            <person name="Kim D."/>
            <person name="Ryu S."/>
            <person name="Kim W."/>
        </authorList>
    </citation>
    <scope>NUCLEOTIDE SEQUENCE [LARGE SCALE GENOMIC DNA]</scope>
    <source>
        <tissue evidence="1">Muscle</tissue>
    </source>
</reference>
<dbReference type="Proteomes" id="UP000324222">
    <property type="component" value="Unassembled WGS sequence"/>
</dbReference>
<accession>A0A5B7II80</accession>
<dbReference type="AlphaFoldDB" id="A0A5B7II80"/>